<accession>A0AAE0H4G0</accession>
<evidence type="ECO:0000313" key="1">
    <source>
        <dbReference type="EMBL" id="KAK3289500.1"/>
    </source>
</evidence>
<keyword evidence="2" id="KW-1185">Reference proteome</keyword>
<proteinExistence type="predicted"/>
<protein>
    <submittedName>
        <fullName evidence="1">Uncharacterized protein</fullName>
    </submittedName>
</protein>
<evidence type="ECO:0000313" key="2">
    <source>
        <dbReference type="Proteomes" id="UP001190700"/>
    </source>
</evidence>
<sequence>MVSTRSTVYHCVDASKASLYLHVDVNVLLLLLLSPNIEFDVTKTLTSDYFDNAAARHAITSATTPVTPGVPVANSTAAVFVATVRTLTRERFDESVTKHVIKKCVKEEHERFNGDEVHSSVLFAKPVPAIQEAFEAEDPLVAPLFTLDDATASVRSEANTLLFSTIELIVSPTSPAADWLETSANEHPHVGKRVQLEFARRLLDSGGPFQGTSDLLGIRFPPNVDPSAGITDFNTALGSARRKNTPDAEEVKSLFIAALDSAFYAPVVFADCK</sequence>
<organism evidence="1 2">
    <name type="scientific">Cymbomonas tetramitiformis</name>
    <dbReference type="NCBI Taxonomy" id="36881"/>
    <lineage>
        <taxon>Eukaryota</taxon>
        <taxon>Viridiplantae</taxon>
        <taxon>Chlorophyta</taxon>
        <taxon>Pyramimonadophyceae</taxon>
        <taxon>Pyramimonadales</taxon>
        <taxon>Pyramimonadaceae</taxon>
        <taxon>Cymbomonas</taxon>
    </lineage>
</organism>
<comment type="caution">
    <text evidence="1">The sequence shown here is derived from an EMBL/GenBank/DDBJ whole genome shotgun (WGS) entry which is preliminary data.</text>
</comment>
<dbReference type="EMBL" id="LGRX02000122">
    <property type="protein sequence ID" value="KAK3289500.1"/>
    <property type="molecule type" value="Genomic_DNA"/>
</dbReference>
<name>A0AAE0H4G0_9CHLO</name>
<dbReference type="AlphaFoldDB" id="A0AAE0H4G0"/>
<reference evidence="1 2" key="1">
    <citation type="journal article" date="2015" name="Genome Biol. Evol.">
        <title>Comparative Genomics of a Bacterivorous Green Alga Reveals Evolutionary Causalities and Consequences of Phago-Mixotrophic Mode of Nutrition.</title>
        <authorList>
            <person name="Burns J.A."/>
            <person name="Paasch A."/>
            <person name="Narechania A."/>
            <person name="Kim E."/>
        </authorList>
    </citation>
    <scope>NUCLEOTIDE SEQUENCE [LARGE SCALE GENOMIC DNA]</scope>
    <source>
        <strain evidence="1 2">PLY_AMNH</strain>
    </source>
</reference>
<gene>
    <name evidence="1" type="ORF">CYMTET_3073</name>
</gene>
<dbReference type="Proteomes" id="UP001190700">
    <property type="component" value="Unassembled WGS sequence"/>
</dbReference>